<evidence type="ECO:0000313" key="4">
    <source>
        <dbReference type="Proteomes" id="UP000197334"/>
    </source>
</evidence>
<dbReference type="Proteomes" id="UP000197334">
    <property type="component" value="Unassembled WGS sequence"/>
</dbReference>
<feature type="region of interest" description="Disordered" evidence="2">
    <location>
        <begin position="100"/>
        <end position="146"/>
    </location>
</feature>
<evidence type="ECO:0000256" key="1">
    <source>
        <dbReference type="ARBA" id="ARBA00005233"/>
    </source>
</evidence>
<name>A0A246RWE8_9GAMM</name>
<evidence type="ECO:0008006" key="5">
    <source>
        <dbReference type="Google" id="ProtNLM"/>
    </source>
</evidence>
<protein>
    <recommendedName>
        <fullName evidence="5">Pilin</fullName>
    </recommendedName>
</protein>
<dbReference type="InterPro" id="IPR045584">
    <property type="entry name" value="Pilin-like"/>
</dbReference>
<gene>
    <name evidence="3" type="ORF">JI62_18195</name>
</gene>
<feature type="compositionally biased region" description="Polar residues" evidence="2">
    <location>
        <begin position="107"/>
        <end position="125"/>
    </location>
</feature>
<dbReference type="Gene3D" id="3.30.700.10">
    <property type="entry name" value="Glycoprotein, Type 4 Pilin"/>
    <property type="match status" value="1"/>
</dbReference>
<dbReference type="InterPro" id="IPR001082">
    <property type="entry name" value="Pilin"/>
</dbReference>
<sequence>MIELMIVVAIIGVLASLAVPQYQNYTARAQASEALTITGGLRADIAEQYTLQGSMPKATEITTDDTKGRYVSSVAYSGSQLEVTFGDESTLDGSVMVIAPRSEDATDGSNSTPSPTNGWVCSWKSSGEGENAGPSGQDNWLPAGCR</sequence>
<dbReference type="GO" id="GO:0009289">
    <property type="term" value="C:pilus"/>
    <property type="evidence" value="ECO:0007669"/>
    <property type="project" value="InterPro"/>
</dbReference>
<evidence type="ECO:0000313" key="3">
    <source>
        <dbReference type="EMBL" id="OWV28461.1"/>
    </source>
</evidence>
<dbReference type="EMBL" id="JPUA01000037">
    <property type="protein sequence ID" value="OWV28461.1"/>
    <property type="molecule type" value="Genomic_DNA"/>
</dbReference>
<dbReference type="Pfam" id="PF00114">
    <property type="entry name" value="Pilin"/>
    <property type="match status" value="1"/>
</dbReference>
<comment type="similarity">
    <text evidence="1">Belongs to the N-Me-Phe pilin family.</text>
</comment>
<dbReference type="GO" id="GO:0007155">
    <property type="term" value="P:cell adhesion"/>
    <property type="evidence" value="ECO:0007669"/>
    <property type="project" value="InterPro"/>
</dbReference>
<proteinExistence type="inferred from homology"/>
<organism evidence="3 4">
    <name type="scientific">Halomonas campaniensis</name>
    <dbReference type="NCBI Taxonomy" id="213554"/>
    <lineage>
        <taxon>Bacteria</taxon>
        <taxon>Pseudomonadati</taxon>
        <taxon>Pseudomonadota</taxon>
        <taxon>Gammaproteobacteria</taxon>
        <taxon>Oceanospirillales</taxon>
        <taxon>Halomonadaceae</taxon>
        <taxon>Halomonas</taxon>
    </lineage>
</organism>
<dbReference type="SUPFAM" id="SSF54523">
    <property type="entry name" value="Pili subunits"/>
    <property type="match status" value="1"/>
</dbReference>
<reference evidence="3 4" key="1">
    <citation type="submission" date="2014-08" db="EMBL/GenBank/DDBJ databases">
        <title>Draft genome sequence of a novel L-asparaginase producing marine bacterium, Halomonas campaniensis.</title>
        <authorList>
            <person name="Sundarakrishnan B."/>
            <person name="Moushumi Priya A."/>
            <person name="Raman G."/>
            <person name="Sakthivel N."/>
            <person name="Park S."/>
            <person name="Jayachandran S."/>
        </authorList>
    </citation>
    <scope>NUCLEOTIDE SEQUENCE [LARGE SCALE GENOMIC DNA]</scope>
    <source>
        <strain evidence="3 4">SK03</strain>
    </source>
</reference>
<evidence type="ECO:0000256" key="2">
    <source>
        <dbReference type="SAM" id="MobiDB-lite"/>
    </source>
</evidence>
<dbReference type="AlphaFoldDB" id="A0A246RWE8"/>
<comment type="caution">
    <text evidence="3">The sequence shown here is derived from an EMBL/GenBank/DDBJ whole genome shotgun (WGS) entry which is preliminary data.</text>
</comment>
<keyword evidence="4" id="KW-1185">Reference proteome</keyword>
<accession>A0A246RWE8</accession>